<dbReference type="EMBL" id="JAAXPE010000044">
    <property type="protein sequence ID" value="NKY89355.1"/>
    <property type="molecule type" value="Genomic_DNA"/>
</dbReference>
<accession>A0A7X6M2Z8</accession>
<sequence length="188" mass="20480">MIDACPDEEISGYGGGPYSWHPEYLDEPLFWISYLGAFFRDPELEELLFGPDWDAAAAFDEALWAAEDWPAFTVSLPSGRRVDVVYRTIPGDLAIDLVLHDPAEGRSRTVASTEDAAGQVLSWSEVVSAAESNDGFGRERQLLLLLPVIDLDDLPPEATAVLAEALTQCTAVDEPRRTAEQLIAVGSA</sequence>
<evidence type="ECO:0000313" key="1">
    <source>
        <dbReference type="EMBL" id="NKY89355.1"/>
    </source>
</evidence>
<keyword evidence="2" id="KW-1185">Reference proteome</keyword>
<proteinExistence type="predicted"/>
<protein>
    <submittedName>
        <fullName evidence="1">Uncharacterized protein</fullName>
    </submittedName>
</protein>
<name>A0A7X6M2Z8_9NOCA</name>
<gene>
    <name evidence="1" type="ORF">HGA07_27620</name>
</gene>
<comment type="caution">
    <text evidence="1">The sequence shown here is derived from an EMBL/GenBank/DDBJ whole genome shotgun (WGS) entry which is preliminary data.</text>
</comment>
<reference evidence="1 2" key="1">
    <citation type="submission" date="2020-04" db="EMBL/GenBank/DDBJ databases">
        <title>MicrobeNet Type strains.</title>
        <authorList>
            <person name="Nicholson A.C."/>
        </authorList>
    </citation>
    <scope>NUCLEOTIDE SEQUENCE [LARGE SCALE GENOMIC DNA]</scope>
    <source>
        <strain evidence="1 2">DSM 44445</strain>
    </source>
</reference>
<organism evidence="1 2">
    <name type="scientific">Nocardia veterana</name>
    <dbReference type="NCBI Taxonomy" id="132249"/>
    <lineage>
        <taxon>Bacteria</taxon>
        <taxon>Bacillati</taxon>
        <taxon>Actinomycetota</taxon>
        <taxon>Actinomycetes</taxon>
        <taxon>Mycobacteriales</taxon>
        <taxon>Nocardiaceae</taxon>
        <taxon>Nocardia</taxon>
    </lineage>
</organism>
<dbReference type="AlphaFoldDB" id="A0A7X6M2Z8"/>
<dbReference type="Proteomes" id="UP000523447">
    <property type="component" value="Unassembled WGS sequence"/>
</dbReference>
<dbReference type="RefSeq" id="WP_051032188.1">
    <property type="nucleotide sequence ID" value="NZ_CAWPHS010000039.1"/>
</dbReference>
<evidence type="ECO:0000313" key="2">
    <source>
        <dbReference type="Proteomes" id="UP000523447"/>
    </source>
</evidence>